<accession>A0ABU5JBE0</accession>
<feature type="compositionally biased region" description="Low complexity" evidence="1">
    <location>
        <begin position="109"/>
        <end position="127"/>
    </location>
</feature>
<dbReference type="EMBL" id="JAXOTQ010000011">
    <property type="protein sequence ID" value="MDZ5489901.1"/>
    <property type="molecule type" value="Genomic_DNA"/>
</dbReference>
<sequence>MALVLTSVIVFVIGWVTAGLGVGLTFNGTLRVISAATSAKARSEVFSAAYVISYTALSVPSLAAGLLVRWWGLEATAYLYIAFVAVLSVIAAVDAGRPQAHQRTDDGRSATSAAGAGTTRATSGPRAETPQPPHTDELSWRGFEHASDHRARP</sequence>
<keyword evidence="2" id="KW-0472">Membrane</keyword>
<reference evidence="3 4" key="1">
    <citation type="submission" date="2023-12" db="EMBL/GenBank/DDBJ databases">
        <title>Micromonospora sp. nov., isolated from Atacama Desert.</title>
        <authorList>
            <person name="Carro L."/>
            <person name="Golinska P."/>
            <person name="Klenk H.-P."/>
            <person name="Goodfellow M."/>
        </authorList>
    </citation>
    <scope>NUCLEOTIDE SEQUENCE [LARGE SCALE GENOMIC DNA]</scope>
    <source>
        <strain evidence="3 4">4G53</strain>
    </source>
</reference>
<evidence type="ECO:0008006" key="5">
    <source>
        <dbReference type="Google" id="ProtNLM"/>
    </source>
</evidence>
<feature type="transmembrane region" description="Helical" evidence="2">
    <location>
        <begin position="6"/>
        <end position="26"/>
    </location>
</feature>
<gene>
    <name evidence="3" type="ORF">U2F25_10560</name>
</gene>
<dbReference type="Proteomes" id="UP001290101">
    <property type="component" value="Unassembled WGS sequence"/>
</dbReference>
<dbReference type="RefSeq" id="WP_322440171.1">
    <property type="nucleotide sequence ID" value="NZ_JAXOTQ010000011.1"/>
</dbReference>
<dbReference type="InterPro" id="IPR036259">
    <property type="entry name" value="MFS_trans_sf"/>
</dbReference>
<feature type="transmembrane region" description="Helical" evidence="2">
    <location>
        <begin position="77"/>
        <end position="95"/>
    </location>
</feature>
<organism evidence="3 4">
    <name type="scientific">Micromonospora sicca</name>
    <dbReference type="NCBI Taxonomy" id="2202420"/>
    <lineage>
        <taxon>Bacteria</taxon>
        <taxon>Bacillati</taxon>
        <taxon>Actinomycetota</taxon>
        <taxon>Actinomycetes</taxon>
        <taxon>Micromonosporales</taxon>
        <taxon>Micromonosporaceae</taxon>
        <taxon>Micromonospora</taxon>
    </lineage>
</organism>
<feature type="region of interest" description="Disordered" evidence="1">
    <location>
        <begin position="98"/>
        <end position="153"/>
    </location>
</feature>
<evidence type="ECO:0000256" key="1">
    <source>
        <dbReference type="SAM" id="MobiDB-lite"/>
    </source>
</evidence>
<protein>
    <recommendedName>
        <fullName evidence="5">Major facilitator superfamily (MFS) profile domain-containing protein</fullName>
    </recommendedName>
</protein>
<keyword evidence="2" id="KW-0812">Transmembrane</keyword>
<comment type="caution">
    <text evidence="3">The sequence shown here is derived from an EMBL/GenBank/DDBJ whole genome shotgun (WGS) entry which is preliminary data.</text>
</comment>
<evidence type="ECO:0000313" key="4">
    <source>
        <dbReference type="Proteomes" id="UP001290101"/>
    </source>
</evidence>
<name>A0ABU5JBE0_9ACTN</name>
<proteinExistence type="predicted"/>
<feature type="compositionally biased region" description="Basic and acidic residues" evidence="1">
    <location>
        <begin position="134"/>
        <end position="153"/>
    </location>
</feature>
<evidence type="ECO:0000256" key="2">
    <source>
        <dbReference type="SAM" id="Phobius"/>
    </source>
</evidence>
<dbReference type="SUPFAM" id="SSF103473">
    <property type="entry name" value="MFS general substrate transporter"/>
    <property type="match status" value="1"/>
</dbReference>
<keyword evidence="2" id="KW-1133">Transmembrane helix</keyword>
<evidence type="ECO:0000313" key="3">
    <source>
        <dbReference type="EMBL" id="MDZ5489901.1"/>
    </source>
</evidence>
<feature type="transmembrane region" description="Helical" evidence="2">
    <location>
        <begin position="47"/>
        <end position="71"/>
    </location>
</feature>
<keyword evidence="4" id="KW-1185">Reference proteome</keyword>